<dbReference type="AlphaFoldDB" id="Q4PKG3"/>
<dbReference type="InterPro" id="IPR002901">
    <property type="entry name" value="MGlyc_endo_b_GlcNAc-like_dom"/>
</dbReference>
<dbReference type="SMART" id="SM00047">
    <property type="entry name" value="LYZ2"/>
    <property type="match status" value="1"/>
</dbReference>
<organism evidence="2">
    <name type="scientific">uncultured bacterium MedeBAC82F10</name>
    <dbReference type="NCBI Taxonomy" id="332272"/>
    <lineage>
        <taxon>Bacteria</taxon>
        <taxon>environmental samples</taxon>
    </lineage>
</organism>
<dbReference type="Gene3D" id="1.10.530.10">
    <property type="match status" value="1"/>
</dbReference>
<dbReference type="PANTHER" id="PTHR40572">
    <property type="entry name" value="PROTEIN BAX"/>
    <property type="match status" value="1"/>
</dbReference>
<proteinExistence type="predicted"/>
<accession>Q4PKG3</accession>
<dbReference type="PANTHER" id="PTHR40572:SF1">
    <property type="entry name" value="PROTEIN BAX"/>
    <property type="match status" value="1"/>
</dbReference>
<protein>
    <recommendedName>
        <fullName evidence="1">Mannosyl-glycoprotein endo-beta-N-acetylglucosamidase-like domain-containing protein</fullName>
    </recommendedName>
</protein>
<dbReference type="InterPro" id="IPR053195">
    <property type="entry name" value="Bax-like"/>
</dbReference>
<evidence type="ECO:0000313" key="2">
    <source>
        <dbReference type="EMBL" id="AAY78583.1"/>
    </source>
</evidence>
<name>Q4PKG3_9BACT</name>
<feature type="domain" description="Mannosyl-glycoprotein endo-beta-N-acetylglucosamidase-like" evidence="1">
    <location>
        <begin position="28"/>
        <end position="163"/>
    </location>
</feature>
<reference evidence="2" key="1">
    <citation type="journal article" date="2005" name="PLoS Biol.">
        <title>New insights into metabolic properties of marine bacteria encoding proteorhodopsins.</title>
        <authorList>
            <person name="Sabehi G."/>
            <person name="Loy A."/>
            <person name="Jung K.H."/>
            <person name="Partha R."/>
            <person name="Spudich J.L."/>
            <person name="Isaacson T."/>
            <person name="Hirschberg J."/>
            <person name="Wagner M."/>
            <person name="Beja O."/>
        </authorList>
    </citation>
    <scope>NUCLEOTIDE SEQUENCE</scope>
</reference>
<dbReference type="EMBL" id="DQ073796">
    <property type="protein sequence ID" value="AAY78583.1"/>
    <property type="molecule type" value="Genomic_DNA"/>
</dbReference>
<dbReference type="Pfam" id="PF01832">
    <property type="entry name" value="Glucosaminidase"/>
    <property type="match status" value="1"/>
</dbReference>
<sequence>MVINIEKKFLRADLNKNEVNETVRLAVKYKLDYSTIDLKLFRDLKQRINIIPVSLALAQAIVESGWGQSRFALEGNALYGQWTTNEQKGIIPEDRDEDKTHAVRKFENLQQSVQAYMHNINTHRAYYSFRVVRRIAERVQYTDPISAKVKFLAAYAEIGQEYVDKLELIIESNKLRDFDRFAY</sequence>
<dbReference type="CAZy" id="GH73">
    <property type="family name" value="Glycoside Hydrolase Family 73"/>
</dbReference>
<dbReference type="GO" id="GO:0004040">
    <property type="term" value="F:amidase activity"/>
    <property type="evidence" value="ECO:0007669"/>
    <property type="project" value="InterPro"/>
</dbReference>
<evidence type="ECO:0000259" key="1">
    <source>
        <dbReference type="SMART" id="SM00047"/>
    </source>
</evidence>